<protein>
    <recommendedName>
        <fullName evidence="6">DNA-binding response regulator</fullName>
    </recommendedName>
</protein>
<accession>A0A363NWA9</accession>
<feature type="domain" description="Response regulatory" evidence="2">
    <location>
        <begin position="5"/>
        <end position="116"/>
    </location>
</feature>
<dbReference type="Gene3D" id="2.40.50.1020">
    <property type="entry name" value="LytTr DNA-binding domain"/>
    <property type="match status" value="1"/>
</dbReference>
<dbReference type="InterPro" id="IPR046947">
    <property type="entry name" value="LytR-like"/>
</dbReference>
<dbReference type="SMART" id="SM00448">
    <property type="entry name" value="REC"/>
    <property type="match status" value="1"/>
</dbReference>
<evidence type="ECO:0000259" key="3">
    <source>
        <dbReference type="PROSITE" id="PS50930"/>
    </source>
</evidence>
<gene>
    <name evidence="4" type="ORF">DCO56_09175</name>
</gene>
<name>A0A363NWA9_9SPHI</name>
<dbReference type="SUPFAM" id="SSF52172">
    <property type="entry name" value="CheY-like"/>
    <property type="match status" value="1"/>
</dbReference>
<comment type="caution">
    <text evidence="1">Lacks conserved residue(s) required for the propagation of feature annotation.</text>
</comment>
<keyword evidence="5" id="KW-1185">Reference proteome</keyword>
<dbReference type="PANTHER" id="PTHR37299">
    <property type="entry name" value="TRANSCRIPTIONAL REGULATOR-RELATED"/>
    <property type="match status" value="1"/>
</dbReference>
<dbReference type="RefSeq" id="WP_108633434.1">
    <property type="nucleotide sequence ID" value="NZ_QCXX01000002.1"/>
</dbReference>
<evidence type="ECO:0000313" key="5">
    <source>
        <dbReference type="Proteomes" id="UP000250831"/>
    </source>
</evidence>
<evidence type="ECO:0008006" key="6">
    <source>
        <dbReference type="Google" id="ProtNLM"/>
    </source>
</evidence>
<evidence type="ECO:0000256" key="1">
    <source>
        <dbReference type="PROSITE-ProRule" id="PRU00169"/>
    </source>
</evidence>
<comment type="caution">
    <text evidence="4">The sequence shown here is derived from an EMBL/GenBank/DDBJ whole genome shotgun (WGS) entry which is preliminary data.</text>
</comment>
<feature type="domain" description="HTH LytTR-type" evidence="3">
    <location>
        <begin position="132"/>
        <end position="231"/>
    </location>
</feature>
<dbReference type="Pfam" id="PF04397">
    <property type="entry name" value="LytTR"/>
    <property type="match status" value="1"/>
</dbReference>
<evidence type="ECO:0000313" key="4">
    <source>
        <dbReference type="EMBL" id="PUV25102.1"/>
    </source>
</evidence>
<dbReference type="Pfam" id="PF00072">
    <property type="entry name" value="Response_reg"/>
    <property type="match status" value="1"/>
</dbReference>
<dbReference type="GO" id="GO:0000156">
    <property type="term" value="F:phosphorelay response regulator activity"/>
    <property type="evidence" value="ECO:0007669"/>
    <property type="project" value="InterPro"/>
</dbReference>
<reference evidence="4 5" key="1">
    <citation type="submission" date="2018-04" db="EMBL/GenBank/DDBJ databases">
        <title>Sphingobacterium sp. M46 Genome.</title>
        <authorList>
            <person name="Cheng J."/>
            <person name="Li Y."/>
        </authorList>
    </citation>
    <scope>NUCLEOTIDE SEQUENCE [LARGE SCALE GENOMIC DNA]</scope>
    <source>
        <strain evidence="4 5">M46</strain>
    </source>
</reference>
<dbReference type="Gene3D" id="3.40.50.2300">
    <property type="match status" value="1"/>
</dbReference>
<dbReference type="AlphaFoldDB" id="A0A363NWA9"/>
<dbReference type="PROSITE" id="PS50110">
    <property type="entry name" value="RESPONSE_REGULATORY"/>
    <property type="match status" value="1"/>
</dbReference>
<dbReference type="InterPro" id="IPR007492">
    <property type="entry name" value="LytTR_DNA-bd_dom"/>
</dbReference>
<dbReference type="InterPro" id="IPR001789">
    <property type="entry name" value="Sig_transdc_resp-reg_receiver"/>
</dbReference>
<dbReference type="GO" id="GO:0003677">
    <property type="term" value="F:DNA binding"/>
    <property type="evidence" value="ECO:0007669"/>
    <property type="project" value="InterPro"/>
</dbReference>
<dbReference type="SMART" id="SM00850">
    <property type="entry name" value="LytTR"/>
    <property type="match status" value="1"/>
</dbReference>
<dbReference type="OrthoDB" id="9787344at2"/>
<proteinExistence type="predicted"/>
<dbReference type="PROSITE" id="PS50930">
    <property type="entry name" value="HTH_LYTTR"/>
    <property type="match status" value="1"/>
</dbReference>
<dbReference type="EMBL" id="QCXX01000002">
    <property type="protein sequence ID" value="PUV25102.1"/>
    <property type="molecule type" value="Genomic_DNA"/>
</dbReference>
<dbReference type="InterPro" id="IPR011006">
    <property type="entry name" value="CheY-like_superfamily"/>
</dbReference>
<organism evidence="4 5">
    <name type="scientific">Sphingobacterium athyrii</name>
    <dbReference type="NCBI Taxonomy" id="2152717"/>
    <lineage>
        <taxon>Bacteria</taxon>
        <taxon>Pseudomonadati</taxon>
        <taxon>Bacteroidota</taxon>
        <taxon>Sphingobacteriia</taxon>
        <taxon>Sphingobacteriales</taxon>
        <taxon>Sphingobacteriaceae</taxon>
        <taxon>Sphingobacterium</taxon>
    </lineage>
</organism>
<dbReference type="Proteomes" id="UP000250831">
    <property type="component" value="Unassembled WGS sequence"/>
</dbReference>
<evidence type="ECO:0000259" key="2">
    <source>
        <dbReference type="PROSITE" id="PS50110"/>
    </source>
</evidence>
<dbReference type="PANTHER" id="PTHR37299:SF1">
    <property type="entry name" value="STAGE 0 SPORULATION PROTEIN A HOMOLOG"/>
    <property type="match status" value="1"/>
</dbReference>
<sequence length="231" mass="26570">MYKINVIIIEDEFLALKRLESMVARIECLTLSGSYEDLIHAKEALESGNVNLMISNIQAPGSDTLTFLRSISNPPFVIFVTDHREFAVDGYELDVVDYILKPLLTPERFEKAISKVRNLIISQQQKQLNQILKFKDGHKSIFINSDHIFYIKAMGDYAQIITKDENHTVSTTLKDLEKRLNENRFIRIHKSHIVNVNQIKSVEAIQVSLKNNFKLDIGLKYRANLYSIMGL</sequence>